<reference evidence="1 2" key="1">
    <citation type="submission" date="2024-05" db="EMBL/GenBank/DDBJ databases">
        <authorList>
            <person name="Wallberg A."/>
        </authorList>
    </citation>
    <scope>NUCLEOTIDE SEQUENCE [LARGE SCALE GENOMIC DNA]</scope>
</reference>
<dbReference type="Proteomes" id="UP001497623">
    <property type="component" value="Unassembled WGS sequence"/>
</dbReference>
<dbReference type="AlphaFoldDB" id="A0AAV2PZ98"/>
<evidence type="ECO:0000313" key="1">
    <source>
        <dbReference type="EMBL" id="CAL4067101.1"/>
    </source>
</evidence>
<dbReference type="EMBL" id="CAXKWB010002520">
    <property type="protein sequence ID" value="CAL4067101.1"/>
    <property type="molecule type" value="Genomic_DNA"/>
</dbReference>
<gene>
    <name evidence="1" type="ORF">MNOR_LOCUS6187</name>
</gene>
<sequence>MLGELIINNNHSSRSFEYSICPSMFGSQSVIRVISSQTKDSQGPFRSLGHLLANDSAASIPKCILAEAFSISLSAGFVIFMVSFAKESKNNIAFGVNSGSAIHSTVFL</sequence>
<name>A0AAV2PZ98_MEGNR</name>
<evidence type="ECO:0000313" key="2">
    <source>
        <dbReference type="Proteomes" id="UP001497623"/>
    </source>
</evidence>
<comment type="caution">
    <text evidence="1">The sequence shown here is derived from an EMBL/GenBank/DDBJ whole genome shotgun (WGS) entry which is preliminary data.</text>
</comment>
<protein>
    <submittedName>
        <fullName evidence="1">Uncharacterized protein</fullName>
    </submittedName>
</protein>
<keyword evidence="2" id="KW-1185">Reference proteome</keyword>
<proteinExistence type="predicted"/>
<organism evidence="1 2">
    <name type="scientific">Meganyctiphanes norvegica</name>
    <name type="common">Northern krill</name>
    <name type="synonym">Thysanopoda norvegica</name>
    <dbReference type="NCBI Taxonomy" id="48144"/>
    <lineage>
        <taxon>Eukaryota</taxon>
        <taxon>Metazoa</taxon>
        <taxon>Ecdysozoa</taxon>
        <taxon>Arthropoda</taxon>
        <taxon>Crustacea</taxon>
        <taxon>Multicrustacea</taxon>
        <taxon>Malacostraca</taxon>
        <taxon>Eumalacostraca</taxon>
        <taxon>Eucarida</taxon>
        <taxon>Euphausiacea</taxon>
        <taxon>Euphausiidae</taxon>
        <taxon>Meganyctiphanes</taxon>
    </lineage>
</organism>
<accession>A0AAV2PZ98</accession>